<reference evidence="2 3" key="1">
    <citation type="journal article" date="2018" name="Front. Microbiol.">
        <title>Genome-Wide Analysis of Corynespora cassiicola Leaf Fall Disease Putative Effectors.</title>
        <authorList>
            <person name="Lopez D."/>
            <person name="Ribeiro S."/>
            <person name="Label P."/>
            <person name="Fumanal B."/>
            <person name="Venisse J.S."/>
            <person name="Kohler A."/>
            <person name="de Oliveira R.R."/>
            <person name="Labutti K."/>
            <person name="Lipzen A."/>
            <person name="Lail K."/>
            <person name="Bauer D."/>
            <person name="Ohm R.A."/>
            <person name="Barry K.W."/>
            <person name="Spatafora J."/>
            <person name="Grigoriev I.V."/>
            <person name="Martin F.M."/>
            <person name="Pujade-Renaud V."/>
        </authorList>
    </citation>
    <scope>NUCLEOTIDE SEQUENCE [LARGE SCALE GENOMIC DNA]</scope>
    <source>
        <strain evidence="2 3">Philippines</strain>
    </source>
</reference>
<organism evidence="2 3">
    <name type="scientific">Corynespora cassiicola Philippines</name>
    <dbReference type="NCBI Taxonomy" id="1448308"/>
    <lineage>
        <taxon>Eukaryota</taxon>
        <taxon>Fungi</taxon>
        <taxon>Dikarya</taxon>
        <taxon>Ascomycota</taxon>
        <taxon>Pezizomycotina</taxon>
        <taxon>Dothideomycetes</taxon>
        <taxon>Pleosporomycetidae</taxon>
        <taxon>Pleosporales</taxon>
        <taxon>Corynesporascaceae</taxon>
        <taxon>Corynespora</taxon>
    </lineage>
</organism>
<feature type="region of interest" description="Disordered" evidence="1">
    <location>
        <begin position="1"/>
        <end position="56"/>
    </location>
</feature>
<keyword evidence="3" id="KW-1185">Reference proteome</keyword>
<sequence length="163" mass="18058">MNCMFHGPGHMSAGARKGARAKSPPEIHGAGRQTRSSKAARRCIQKESGEEARKPCPWTGAIGRHACCKSQFSYAHHPSRGGRKTRAARRRKRGISPEANCRLKRRPREMIVRVDVVSASHLHRPSPSALVGAANHGASLPRPLARPYTGAEYWKPKLLMRER</sequence>
<evidence type="ECO:0000313" key="2">
    <source>
        <dbReference type="EMBL" id="PSN72003.1"/>
    </source>
</evidence>
<feature type="region of interest" description="Disordered" evidence="1">
    <location>
        <begin position="74"/>
        <end position="98"/>
    </location>
</feature>
<evidence type="ECO:0000313" key="3">
    <source>
        <dbReference type="Proteomes" id="UP000240883"/>
    </source>
</evidence>
<proteinExistence type="predicted"/>
<dbReference type="Proteomes" id="UP000240883">
    <property type="component" value="Unassembled WGS sequence"/>
</dbReference>
<evidence type="ECO:0000256" key="1">
    <source>
        <dbReference type="SAM" id="MobiDB-lite"/>
    </source>
</evidence>
<protein>
    <submittedName>
        <fullName evidence="2">Uncharacterized protein</fullName>
    </submittedName>
</protein>
<dbReference type="EMBL" id="KZ678130">
    <property type="protein sequence ID" value="PSN72003.1"/>
    <property type="molecule type" value="Genomic_DNA"/>
</dbReference>
<feature type="compositionally biased region" description="Basic residues" evidence="1">
    <location>
        <begin position="77"/>
        <end position="94"/>
    </location>
</feature>
<name>A0A2T2P302_CORCC</name>
<dbReference type="AlphaFoldDB" id="A0A2T2P302"/>
<accession>A0A2T2P302</accession>
<gene>
    <name evidence="2" type="ORF">BS50DRAFT_240879</name>
</gene>
<feature type="compositionally biased region" description="Basic and acidic residues" evidence="1">
    <location>
        <begin position="44"/>
        <end position="54"/>
    </location>
</feature>